<keyword evidence="3" id="KW-1185">Reference proteome</keyword>
<feature type="domain" description="FAS1-like dehydratase" evidence="1">
    <location>
        <begin position="5"/>
        <end position="131"/>
    </location>
</feature>
<dbReference type="SUPFAM" id="SSF54637">
    <property type="entry name" value="Thioesterase/thiol ester dehydrase-isomerase"/>
    <property type="match status" value="1"/>
</dbReference>
<proteinExistence type="predicted"/>
<sequence>MHYSSFIGKKTETVSIIIPRNIVREYAETVGLSLDIYTDVEKAREAGYPDLVLPATYPVLFWRYVKIPWLDLNLPLIHGKQSFSYNEPLVANQTYDCFIQLTDVSEKEKGNFLLQFLTHRLVITKNGDEAATATSVLILKNEKK</sequence>
<evidence type="ECO:0000313" key="2">
    <source>
        <dbReference type="EMBL" id="NSL52433.1"/>
    </source>
</evidence>
<dbReference type="CDD" id="cd03441">
    <property type="entry name" value="R_hydratase_like"/>
    <property type="match status" value="1"/>
</dbReference>
<dbReference type="Gene3D" id="3.10.129.10">
    <property type="entry name" value="Hotdog Thioesterase"/>
    <property type="match status" value="1"/>
</dbReference>
<dbReference type="RefSeq" id="WP_173731641.1">
    <property type="nucleotide sequence ID" value="NZ_JABTTE010000016.1"/>
</dbReference>
<dbReference type="InterPro" id="IPR029069">
    <property type="entry name" value="HotDog_dom_sf"/>
</dbReference>
<dbReference type="Pfam" id="PF13452">
    <property type="entry name" value="FAS1_DH_region"/>
    <property type="match status" value="1"/>
</dbReference>
<dbReference type="InterPro" id="IPR039569">
    <property type="entry name" value="FAS1-like_DH_region"/>
</dbReference>
<organism evidence="2 3">
    <name type="scientific">Calidifontibacillus erzurumensis</name>
    <dbReference type="NCBI Taxonomy" id="2741433"/>
    <lineage>
        <taxon>Bacteria</taxon>
        <taxon>Bacillati</taxon>
        <taxon>Bacillota</taxon>
        <taxon>Bacilli</taxon>
        <taxon>Bacillales</taxon>
        <taxon>Bacillaceae</taxon>
        <taxon>Calidifontibacillus/Schinkia group</taxon>
        <taxon>Calidifontibacillus</taxon>
    </lineage>
</organism>
<name>A0A8J8KCX4_9BACI</name>
<accession>A0A8J8KCX4</accession>
<protein>
    <submittedName>
        <fullName evidence="2">MaoC family dehydratase N-terminal domain-containing protein</fullName>
    </submittedName>
</protein>
<evidence type="ECO:0000259" key="1">
    <source>
        <dbReference type="Pfam" id="PF13452"/>
    </source>
</evidence>
<gene>
    <name evidence="2" type="ORF">HR057_11780</name>
</gene>
<evidence type="ECO:0000313" key="3">
    <source>
        <dbReference type="Proteomes" id="UP000625804"/>
    </source>
</evidence>
<dbReference type="EMBL" id="JABTTE010000016">
    <property type="protein sequence ID" value="NSL52433.1"/>
    <property type="molecule type" value="Genomic_DNA"/>
</dbReference>
<reference evidence="2" key="1">
    <citation type="submission" date="2020-06" db="EMBL/GenBank/DDBJ databases">
        <title>A novel thermopfilic bacterium from Erzurum, Turkey.</title>
        <authorList>
            <person name="Adiguzel A."/>
            <person name="Ay H."/>
            <person name="Baltaci M.O."/>
        </authorList>
    </citation>
    <scope>NUCLEOTIDE SEQUENCE</scope>
    <source>
        <strain evidence="2">P2</strain>
    </source>
</reference>
<dbReference type="AlphaFoldDB" id="A0A8J8KCX4"/>
<comment type="caution">
    <text evidence="2">The sequence shown here is derived from an EMBL/GenBank/DDBJ whole genome shotgun (WGS) entry which is preliminary data.</text>
</comment>
<dbReference type="Proteomes" id="UP000625804">
    <property type="component" value="Unassembled WGS sequence"/>
</dbReference>